<reference evidence="2 3" key="1">
    <citation type="journal article" date="2019" name="ISME J.">
        <title>Deianiraea, an extracellular bacterium associated with the ciliate Paramecium, suggests an alternative scenario for the evolution of Rickettsiales.</title>
        <authorList>
            <person name="Castelli M."/>
            <person name="Sabaneyeva E."/>
            <person name="Lanzoni O."/>
            <person name="Lebedeva N."/>
            <person name="Floriano A.M."/>
            <person name="Gaiarsa S."/>
            <person name="Benken K."/>
            <person name="Modeo L."/>
            <person name="Bandi C."/>
            <person name="Potekhin A."/>
            <person name="Sassera D."/>
            <person name="Petroni G."/>
        </authorList>
    </citation>
    <scope>NUCLEOTIDE SEQUENCE [LARGE SCALE GENOMIC DNA]</scope>
    <source>
        <strain evidence="2">CyL4-1</strain>
    </source>
</reference>
<dbReference type="Proteomes" id="UP000321934">
    <property type="component" value="Chromosome"/>
</dbReference>
<organism evidence="2 3">
    <name type="scientific">Candidatus Deianiraea vastatrix</name>
    <dbReference type="NCBI Taxonomy" id="2163644"/>
    <lineage>
        <taxon>Bacteria</taxon>
        <taxon>Pseudomonadati</taxon>
        <taxon>Pseudomonadota</taxon>
        <taxon>Alphaproteobacteria</taxon>
        <taxon>Rickettsiales</taxon>
        <taxon>Candidatus Deianiraeaceae</taxon>
        <taxon>Candidatus Deianiraea</taxon>
    </lineage>
</organism>
<keyword evidence="1" id="KW-0812">Transmembrane</keyword>
<dbReference type="AlphaFoldDB" id="A0A5B8XJA7"/>
<evidence type="ECO:0000256" key="1">
    <source>
        <dbReference type="SAM" id="Phobius"/>
    </source>
</evidence>
<keyword evidence="1" id="KW-1133">Transmembrane helix</keyword>
<name>A0A5B8XJA7_9RICK</name>
<feature type="transmembrane region" description="Helical" evidence="1">
    <location>
        <begin position="6"/>
        <end position="26"/>
    </location>
</feature>
<keyword evidence="1" id="KW-0472">Membrane</keyword>
<proteinExistence type="predicted"/>
<protein>
    <submittedName>
        <fullName evidence="2">Uncharacterized protein</fullName>
    </submittedName>
</protein>
<dbReference type="EMBL" id="CP029077">
    <property type="protein sequence ID" value="QED23677.1"/>
    <property type="molecule type" value="Genomic_DNA"/>
</dbReference>
<gene>
    <name evidence="2" type="ORF">Deia_00890</name>
</gene>
<evidence type="ECO:0000313" key="3">
    <source>
        <dbReference type="Proteomes" id="UP000321934"/>
    </source>
</evidence>
<evidence type="ECO:0000313" key="2">
    <source>
        <dbReference type="EMBL" id="QED23677.1"/>
    </source>
</evidence>
<sequence>MTGEQIILSSSVPTFFIIVGLAFILPKKGEKSDVRKGI</sequence>
<accession>A0A5B8XJA7</accession>
<keyword evidence="3" id="KW-1185">Reference proteome</keyword>